<evidence type="ECO:0000256" key="5">
    <source>
        <dbReference type="ARBA" id="ARBA00022630"/>
    </source>
</evidence>
<evidence type="ECO:0000313" key="18">
    <source>
        <dbReference type="Proteomes" id="UP000030700"/>
    </source>
</evidence>
<keyword evidence="15" id="KW-0739">Sodium transport</keyword>
<feature type="domain" description="FMN-binding" evidence="16">
    <location>
        <begin position="134"/>
        <end position="239"/>
    </location>
</feature>
<protein>
    <submittedName>
        <fullName evidence="17">Sodium-translocating NADH-quinone reductase subunit C</fullName>
    </submittedName>
</protein>
<keyword evidence="11" id="KW-0915">Sodium</keyword>
<dbReference type="PANTHER" id="PTHR37838:SF1">
    <property type="entry name" value="NA(+)-TRANSLOCATING NADH-QUINONE REDUCTASE SUBUNIT C"/>
    <property type="match status" value="1"/>
</dbReference>
<dbReference type="SMART" id="SM00900">
    <property type="entry name" value="FMN_bind"/>
    <property type="match status" value="1"/>
</dbReference>
<dbReference type="HOGENOM" id="CLU_077882_0_2_0"/>
<keyword evidence="18" id="KW-1185">Reference proteome</keyword>
<evidence type="ECO:0000256" key="12">
    <source>
        <dbReference type="ARBA" id="ARBA00023065"/>
    </source>
</evidence>
<dbReference type="GO" id="GO:0016020">
    <property type="term" value="C:membrane"/>
    <property type="evidence" value="ECO:0007669"/>
    <property type="project" value="InterPro"/>
</dbReference>
<dbReference type="InterPro" id="IPR007329">
    <property type="entry name" value="FMN-bd"/>
</dbReference>
<evidence type="ECO:0000256" key="15">
    <source>
        <dbReference type="ARBA" id="ARBA00023201"/>
    </source>
</evidence>
<keyword evidence="6" id="KW-0288">FMN</keyword>
<accession>A0A0S6VYR8</accession>
<dbReference type="Pfam" id="PF04205">
    <property type="entry name" value="FMN_bind"/>
    <property type="match status" value="1"/>
</dbReference>
<evidence type="ECO:0000256" key="3">
    <source>
        <dbReference type="ARBA" id="ARBA00022519"/>
    </source>
</evidence>
<keyword evidence="10" id="KW-0520">NAD</keyword>
<dbReference type="InterPro" id="IPR010204">
    <property type="entry name" value="NqrC"/>
</dbReference>
<evidence type="ECO:0000259" key="16">
    <source>
        <dbReference type="SMART" id="SM00900"/>
    </source>
</evidence>
<keyword evidence="8" id="KW-1278">Translocase</keyword>
<keyword evidence="13" id="KW-0830">Ubiquinone</keyword>
<evidence type="ECO:0000256" key="11">
    <source>
        <dbReference type="ARBA" id="ARBA00023053"/>
    </source>
</evidence>
<evidence type="ECO:0000256" key="4">
    <source>
        <dbReference type="ARBA" id="ARBA00022553"/>
    </source>
</evidence>
<keyword evidence="2" id="KW-1003">Cell membrane</keyword>
<name>A0A0S6VYR8_9BACT</name>
<keyword evidence="5" id="KW-0285">Flavoprotein</keyword>
<dbReference type="STRING" id="1499966.U14_02026"/>
<keyword evidence="1" id="KW-0813">Transport</keyword>
<organism evidence="17">
    <name type="scientific">Candidatus Moduliflexus flocculans</name>
    <dbReference type="NCBI Taxonomy" id="1499966"/>
    <lineage>
        <taxon>Bacteria</taxon>
        <taxon>Candidatus Moduliflexota</taxon>
        <taxon>Candidatus Moduliflexia</taxon>
        <taxon>Candidatus Moduliflexales</taxon>
        <taxon>Candidatus Moduliflexaceae</taxon>
    </lineage>
</organism>
<keyword evidence="4" id="KW-0597">Phosphoprotein</keyword>
<keyword evidence="14" id="KW-0472">Membrane</keyword>
<dbReference type="GO" id="GO:0010181">
    <property type="term" value="F:FMN binding"/>
    <property type="evidence" value="ECO:0007669"/>
    <property type="project" value="InterPro"/>
</dbReference>
<keyword evidence="12" id="KW-0406">Ion transport</keyword>
<dbReference type="EMBL" id="DF820456">
    <property type="protein sequence ID" value="GAK50785.1"/>
    <property type="molecule type" value="Genomic_DNA"/>
</dbReference>
<dbReference type="GO" id="GO:0016655">
    <property type="term" value="F:oxidoreductase activity, acting on NAD(P)H, quinone or similar compound as acceptor"/>
    <property type="evidence" value="ECO:0007669"/>
    <property type="project" value="InterPro"/>
</dbReference>
<evidence type="ECO:0000256" key="9">
    <source>
        <dbReference type="ARBA" id="ARBA00022989"/>
    </source>
</evidence>
<evidence type="ECO:0000256" key="6">
    <source>
        <dbReference type="ARBA" id="ARBA00022643"/>
    </source>
</evidence>
<dbReference type="AlphaFoldDB" id="A0A0S6VYR8"/>
<sequence>MGQGMKTVGFMVIVSLAFMIVLATVNEATKPRVEKNFALEQAKSMLYAFNVFPSGVKEETMSPISVTANVPWKEAELVQAMQSRMRKANVPIPATLQSDLAGTFLAGKSSVDIYEGLDEQGKVISYGLFLYGNGLWGSIEGFGVISSDLKKMVGIDFLKQSETPGLGARITEKEYKYFYRNLDLGGFYEPKAGMTPVIMLKTKAQTNLENSTNSVQAITGATQTSQGVLDMINSNLALYLKILQAYQQK</sequence>
<evidence type="ECO:0000313" key="17">
    <source>
        <dbReference type="EMBL" id="GAK50785.1"/>
    </source>
</evidence>
<evidence type="ECO:0000256" key="10">
    <source>
        <dbReference type="ARBA" id="ARBA00023027"/>
    </source>
</evidence>
<dbReference type="GO" id="GO:0006814">
    <property type="term" value="P:sodium ion transport"/>
    <property type="evidence" value="ECO:0007669"/>
    <property type="project" value="UniProtKB-KW"/>
</dbReference>
<gene>
    <name evidence="17" type="ORF">U14_02026</name>
</gene>
<evidence type="ECO:0000256" key="13">
    <source>
        <dbReference type="ARBA" id="ARBA00023075"/>
    </source>
</evidence>
<keyword evidence="9" id="KW-1133">Transmembrane helix</keyword>
<evidence type="ECO:0000256" key="2">
    <source>
        <dbReference type="ARBA" id="ARBA00022475"/>
    </source>
</evidence>
<evidence type="ECO:0000256" key="7">
    <source>
        <dbReference type="ARBA" id="ARBA00022692"/>
    </source>
</evidence>
<keyword evidence="3" id="KW-0997">Cell inner membrane</keyword>
<evidence type="ECO:0000256" key="1">
    <source>
        <dbReference type="ARBA" id="ARBA00022448"/>
    </source>
</evidence>
<dbReference type="PANTHER" id="PTHR37838">
    <property type="entry name" value="NA(+)-TRANSLOCATING NADH-QUINONE REDUCTASE SUBUNIT C"/>
    <property type="match status" value="1"/>
</dbReference>
<evidence type="ECO:0000256" key="14">
    <source>
        <dbReference type="ARBA" id="ARBA00023136"/>
    </source>
</evidence>
<dbReference type="Proteomes" id="UP000030700">
    <property type="component" value="Unassembled WGS sequence"/>
</dbReference>
<reference evidence="17" key="1">
    <citation type="journal article" date="2015" name="PeerJ">
        <title>First genomic representation of candidate bacterial phylum KSB3 points to enhanced environmental sensing as a trigger of wastewater bulking.</title>
        <authorList>
            <person name="Sekiguchi Y."/>
            <person name="Ohashi A."/>
            <person name="Parks D.H."/>
            <person name="Yamauchi T."/>
            <person name="Tyson G.W."/>
            <person name="Hugenholtz P."/>
        </authorList>
    </citation>
    <scope>NUCLEOTIDE SEQUENCE [LARGE SCALE GENOMIC DNA]</scope>
</reference>
<proteinExistence type="predicted"/>
<keyword evidence="7" id="KW-0812">Transmembrane</keyword>
<evidence type="ECO:0000256" key="8">
    <source>
        <dbReference type="ARBA" id="ARBA00022967"/>
    </source>
</evidence>